<protein>
    <recommendedName>
        <fullName evidence="2">CBM21 domain-containing protein</fullName>
    </recommendedName>
</protein>
<feature type="region of interest" description="Disordered" evidence="1">
    <location>
        <begin position="940"/>
        <end position="979"/>
    </location>
</feature>
<feature type="region of interest" description="Disordered" evidence="1">
    <location>
        <begin position="528"/>
        <end position="626"/>
    </location>
</feature>
<feature type="compositionally biased region" description="Low complexity" evidence="1">
    <location>
        <begin position="583"/>
        <end position="592"/>
    </location>
</feature>
<feature type="compositionally biased region" description="Low complexity" evidence="1">
    <location>
        <begin position="448"/>
        <end position="461"/>
    </location>
</feature>
<dbReference type="Proteomes" id="UP001050691">
    <property type="component" value="Unassembled WGS sequence"/>
</dbReference>
<dbReference type="InterPro" id="IPR038175">
    <property type="entry name" value="CBM21_dom_sf"/>
</dbReference>
<dbReference type="GO" id="GO:0000164">
    <property type="term" value="C:protein phosphatase type 1 complex"/>
    <property type="evidence" value="ECO:0007669"/>
    <property type="project" value="TreeGrafter"/>
</dbReference>
<feature type="compositionally biased region" description="Gly residues" evidence="1">
    <location>
        <begin position="1054"/>
        <end position="1064"/>
    </location>
</feature>
<feature type="region of interest" description="Disordered" evidence="1">
    <location>
        <begin position="353"/>
        <end position="375"/>
    </location>
</feature>
<feature type="region of interest" description="Disordered" evidence="1">
    <location>
        <begin position="702"/>
        <end position="754"/>
    </location>
</feature>
<feature type="compositionally biased region" description="Low complexity" evidence="1">
    <location>
        <begin position="610"/>
        <end position="626"/>
    </location>
</feature>
<sequence>MSTITTQHENGAGRPFAFLPKRRRSRTSPSSKHEIDENDMSYDNDTTAYPPTDDPSTSTAISERHVFPRTLKQSMHIDIPPTAVIPAPGRPTAAPVFIRKKSGELVKPSLKPTSSFAAPSPPPSSSPPSSAASRPRTTSAPATPSASKSVHFDTQLEHVKHFLAGQKPLAVSREGSPVDMDTTSASEAELDTFGISSYPFPSSKSRYGPSNSALSNSAATPVSKSQPQPRMNLKLIPIYVPTTPPNPSAEPWTFNVRVESVRLSTPESSSRPSSSQDAFPHLYGTILVHNKAYSKSIFFRYTLDDWNTVSEVSCKHVHTLPGGTYDRFEYRVKLLGVASTRSPNAMVSNVAARSGSNSTFGSSSSRPSPPSPPPRMEFCVRYNVPNLGEWWDSNEGRNYVVEFKWEPELPSASPLVQLQQANKIVAPQPQRAIQNTGSSPLWQRLARHSIPPSSGSVSPGHISPPPSIGAGSSSTTSHQRSPMHSPSFPPAFPTLGHSDYFNYNKPQAMNIPLRSRYDFGASWREGAKVTGPAVTSPPLSTSIRSPDARTSSLPSVGGNRSPPGTGLMSPTLTHGVFRHTLATPTKKTSSPTRSPERELVKDLEEAGEQSTPSSTTLTLGSPSLTSTDVETVEIPSGLNLELTLSDASASSPAIQVVPPSLPSPSGRRHVRSWIQTSSSEQDMSNSNGDVWAGLGVRKTMSSPAGLAADETTSPVLPKRNYHHRPQLPHYSQSQPSHQHHLTNDGDEEEESEEDGIWFGRRNSIGAGAADGLTTAEEQQQASSSSLTNVAQSDYHILTEAMRSTMLENASRPAHARAPSSVRFKNLGVLGAVSEAGDQEDEDGTSIVEMEMGDSSESSSSASSSTTTSPISSNDALSGMKAPGVSVTPRISTPPVEPSTLPLLNAKLARAILSGTPKSASPSFVGVANIDVDSVPPLNISTALRASPTPPILTSPPSSEGSTTPKAEIPNPMDSQIPEQTSVGLSGINLNSSSYYSLLDQFCFFTGSSSRNSQAYLPTKNQTKQDSASEQTVITETSPERSISRDTYRSSIGIRGNGGGGGGGARSSSADSPPSHVSNNNGSLTHGGNNGFGFNFGFGFDGLGSASVNDTYLSSRYGFPRSLNRSLSDPSDNFMVRSAYGGEQVSGSVG</sequence>
<dbReference type="InterPro" id="IPR005036">
    <property type="entry name" value="CBM21_dom"/>
</dbReference>
<feature type="region of interest" description="Disordered" evidence="1">
    <location>
        <begin position="1"/>
        <end position="74"/>
    </location>
</feature>
<dbReference type="PROSITE" id="PS51159">
    <property type="entry name" value="CBM21"/>
    <property type="match status" value="1"/>
</dbReference>
<feature type="compositionally biased region" description="Low complexity" evidence="1">
    <location>
        <begin position="127"/>
        <end position="147"/>
    </location>
</feature>
<feature type="compositionally biased region" description="Basic and acidic residues" evidence="1">
    <location>
        <begin position="594"/>
        <end position="604"/>
    </location>
</feature>
<dbReference type="GO" id="GO:0005979">
    <property type="term" value="P:regulation of glycogen biosynthetic process"/>
    <property type="evidence" value="ECO:0007669"/>
    <property type="project" value="TreeGrafter"/>
</dbReference>
<feature type="region of interest" description="Disordered" evidence="1">
    <location>
        <begin position="108"/>
        <end position="150"/>
    </location>
</feature>
<feature type="compositionally biased region" description="Polar residues" evidence="1">
    <location>
        <begin position="537"/>
        <end position="554"/>
    </location>
</feature>
<evidence type="ECO:0000313" key="3">
    <source>
        <dbReference type="EMBL" id="GJJ11936.1"/>
    </source>
</evidence>
<organism evidence="3 4">
    <name type="scientific">Clathrus columnatus</name>
    <dbReference type="NCBI Taxonomy" id="1419009"/>
    <lineage>
        <taxon>Eukaryota</taxon>
        <taxon>Fungi</taxon>
        <taxon>Dikarya</taxon>
        <taxon>Basidiomycota</taxon>
        <taxon>Agaricomycotina</taxon>
        <taxon>Agaricomycetes</taxon>
        <taxon>Phallomycetidae</taxon>
        <taxon>Phallales</taxon>
        <taxon>Clathraceae</taxon>
        <taxon>Clathrus</taxon>
    </lineage>
</organism>
<feature type="compositionally biased region" description="Polar residues" evidence="1">
    <location>
        <begin position="1013"/>
        <end position="1036"/>
    </location>
</feature>
<reference evidence="3" key="1">
    <citation type="submission" date="2021-10" db="EMBL/GenBank/DDBJ databases">
        <title>De novo Genome Assembly of Clathrus columnatus (Basidiomycota, Fungi) Using Illumina and Nanopore Sequence Data.</title>
        <authorList>
            <person name="Ogiso-Tanaka E."/>
            <person name="Itagaki H."/>
            <person name="Hosoya T."/>
            <person name="Hosaka K."/>
        </authorList>
    </citation>
    <scope>NUCLEOTIDE SEQUENCE</scope>
    <source>
        <strain evidence="3">MO-923</strain>
    </source>
</reference>
<feature type="compositionally biased region" description="Polar residues" evidence="1">
    <location>
        <begin position="43"/>
        <end position="61"/>
    </location>
</feature>
<feature type="region of interest" description="Disordered" evidence="1">
    <location>
        <begin position="206"/>
        <end position="228"/>
    </location>
</feature>
<feature type="compositionally biased region" description="Low complexity" evidence="1">
    <location>
        <begin position="854"/>
        <end position="872"/>
    </location>
</feature>
<evidence type="ECO:0000313" key="4">
    <source>
        <dbReference type="Proteomes" id="UP001050691"/>
    </source>
</evidence>
<feature type="domain" description="CBM21" evidence="2">
    <location>
        <begin position="255"/>
        <end position="402"/>
    </location>
</feature>
<dbReference type="InterPro" id="IPR050782">
    <property type="entry name" value="PP1_regulatory_subunit_3"/>
</dbReference>
<feature type="compositionally biased region" description="Low complexity" evidence="1">
    <location>
        <begin position="954"/>
        <end position="964"/>
    </location>
</feature>
<feature type="region of interest" description="Disordered" evidence="1">
    <location>
        <begin position="1013"/>
        <end position="1083"/>
    </location>
</feature>
<dbReference type="PANTHER" id="PTHR12307">
    <property type="entry name" value="PROTEIN PHOSPHATASE 1 REGULATORY SUBUNIT"/>
    <property type="match status" value="1"/>
</dbReference>
<dbReference type="Gene3D" id="2.60.40.2440">
    <property type="entry name" value="Carbohydrate binding type-21 domain"/>
    <property type="match status" value="1"/>
</dbReference>
<feature type="region of interest" description="Disordered" evidence="1">
    <location>
        <begin position="851"/>
        <end position="898"/>
    </location>
</feature>
<dbReference type="AlphaFoldDB" id="A0AAV5AG50"/>
<evidence type="ECO:0000259" key="2">
    <source>
        <dbReference type="PROSITE" id="PS51159"/>
    </source>
</evidence>
<dbReference type="GO" id="GO:0008157">
    <property type="term" value="F:protein phosphatase 1 binding"/>
    <property type="evidence" value="ECO:0007669"/>
    <property type="project" value="TreeGrafter"/>
</dbReference>
<dbReference type="GO" id="GO:2001069">
    <property type="term" value="F:glycogen binding"/>
    <property type="evidence" value="ECO:0007669"/>
    <property type="project" value="TreeGrafter"/>
</dbReference>
<feature type="compositionally biased region" description="Basic and acidic residues" evidence="1">
    <location>
        <begin position="1037"/>
        <end position="1047"/>
    </location>
</feature>
<keyword evidence="4" id="KW-1185">Reference proteome</keyword>
<dbReference type="Pfam" id="PF03370">
    <property type="entry name" value="CBM_21"/>
    <property type="match status" value="1"/>
</dbReference>
<name>A0AAV5AG50_9AGAM</name>
<feature type="compositionally biased region" description="Low complexity" evidence="1">
    <location>
        <begin position="727"/>
        <end position="736"/>
    </location>
</feature>
<evidence type="ECO:0000256" key="1">
    <source>
        <dbReference type="SAM" id="MobiDB-lite"/>
    </source>
</evidence>
<dbReference type="PANTHER" id="PTHR12307:SF36">
    <property type="entry name" value="GLYCOGEN-BINDING SUBUNIT 76A"/>
    <property type="match status" value="1"/>
</dbReference>
<feature type="compositionally biased region" description="Acidic residues" evidence="1">
    <location>
        <begin position="744"/>
        <end position="754"/>
    </location>
</feature>
<accession>A0AAV5AG50</accession>
<dbReference type="EMBL" id="BPWL01000007">
    <property type="protein sequence ID" value="GJJ11936.1"/>
    <property type="molecule type" value="Genomic_DNA"/>
</dbReference>
<feature type="region of interest" description="Disordered" evidence="1">
    <location>
        <begin position="448"/>
        <end position="491"/>
    </location>
</feature>
<proteinExistence type="predicted"/>
<feature type="compositionally biased region" description="Low complexity" evidence="1">
    <location>
        <begin position="468"/>
        <end position="478"/>
    </location>
</feature>
<comment type="caution">
    <text evidence="3">The sequence shown here is derived from an EMBL/GenBank/DDBJ whole genome shotgun (WGS) entry which is preliminary data.</text>
</comment>
<gene>
    <name evidence="3" type="ORF">Clacol_006174</name>
</gene>
<feature type="compositionally biased region" description="Low complexity" evidence="1">
    <location>
        <begin position="1065"/>
        <end position="1074"/>
    </location>
</feature>